<name>A0A183TRM0_SCHSO</name>
<evidence type="ECO:0000313" key="2">
    <source>
        <dbReference type="EMBL" id="VDM05504.1"/>
    </source>
</evidence>
<feature type="region of interest" description="Disordered" evidence="1">
    <location>
        <begin position="19"/>
        <end position="43"/>
    </location>
</feature>
<keyword evidence="3" id="KW-1185">Reference proteome</keyword>
<protein>
    <submittedName>
        <fullName evidence="4">Transposase</fullName>
    </submittedName>
</protein>
<reference evidence="2 3" key="2">
    <citation type="submission" date="2018-11" db="EMBL/GenBank/DDBJ databases">
        <authorList>
            <consortium name="Pathogen Informatics"/>
        </authorList>
    </citation>
    <scope>NUCLEOTIDE SEQUENCE [LARGE SCALE GENOMIC DNA]</scope>
    <source>
        <strain evidence="2 3">NST_G2</strain>
    </source>
</reference>
<reference evidence="4" key="1">
    <citation type="submission" date="2016-06" db="UniProtKB">
        <authorList>
            <consortium name="WormBaseParasite"/>
        </authorList>
    </citation>
    <scope>IDENTIFICATION</scope>
</reference>
<gene>
    <name evidence="2" type="ORF">SSLN_LOCUS19118</name>
</gene>
<dbReference type="WBParaSite" id="SSLN_0001984201-mRNA-1">
    <property type="protein sequence ID" value="SSLN_0001984201-mRNA-1"/>
    <property type="gene ID" value="SSLN_0001984201"/>
</dbReference>
<organism evidence="4">
    <name type="scientific">Schistocephalus solidus</name>
    <name type="common">Tapeworm</name>
    <dbReference type="NCBI Taxonomy" id="70667"/>
    <lineage>
        <taxon>Eukaryota</taxon>
        <taxon>Metazoa</taxon>
        <taxon>Spiralia</taxon>
        <taxon>Lophotrochozoa</taxon>
        <taxon>Platyhelminthes</taxon>
        <taxon>Cestoda</taxon>
        <taxon>Eucestoda</taxon>
        <taxon>Diphyllobothriidea</taxon>
        <taxon>Diphyllobothriidae</taxon>
        <taxon>Schistocephalus</taxon>
    </lineage>
</organism>
<dbReference type="Proteomes" id="UP000275846">
    <property type="component" value="Unassembled WGS sequence"/>
</dbReference>
<proteinExistence type="predicted"/>
<feature type="region of interest" description="Disordered" evidence="1">
    <location>
        <begin position="58"/>
        <end position="78"/>
    </location>
</feature>
<dbReference type="EMBL" id="UYSU01046326">
    <property type="protein sequence ID" value="VDM05504.1"/>
    <property type="molecule type" value="Genomic_DNA"/>
</dbReference>
<accession>A0A183TRM0</accession>
<evidence type="ECO:0000313" key="3">
    <source>
        <dbReference type="Proteomes" id="UP000275846"/>
    </source>
</evidence>
<evidence type="ECO:0000313" key="4">
    <source>
        <dbReference type="WBParaSite" id="SSLN_0001984201-mRNA-1"/>
    </source>
</evidence>
<evidence type="ECO:0000256" key="1">
    <source>
        <dbReference type="SAM" id="MobiDB-lite"/>
    </source>
</evidence>
<sequence length="130" mass="14494">MFLSPPLTGKQISHVDRQSWVLPSGNSPGNLHERRAKPAGHGSQIAKYAVVKLKRVTKPPAQSHVPYPPGRSDNPRRNWPEWRMALVTRVLARYKVDIAALNDTRFSDQGQLEEAGAGYTFFCSGRSKAE</sequence>
<dbReference type="AlphaFoldDB" id="A0A183TRM0"/>